<feature type="transmembrane region" description="Helical" evidence="4">
    <location>
        <begin position="98"/>
        <end position="119"/>
    </location>
</feature>
<feature type="transmembrane region" description="Helical" evidence="4">
    <location>
        <begin position="220"/>
        <end position="244"/>
    </location>
</feature>
<evidence type="ECO:0000256" key="3">
    <source>
        <dbReference type="ARBA" id="ARBA00023136"/>
    </source>
</evidence>
<dbReference type="Gene3D" id="3.30.70.1230">
    <property type="entry name" value="Nucleotide cyclase"/>
    <property type="match status" value="1"/>
</dbReference>
<evidence type="ECO:0000259" key="6">
    <source>
        <dbReference type="PROSITE" id="PS51085"/>
    </source>
</evidence>
<dbReference type="InterPro" id="IPR001054">
    <property type="entry name" value="A/G_cyclase"/>
</dbReference>
<sequence>MSSATSQINLPSSFQGKGNWRQQARLASGLTLFAFCLSHFINHSLGIWSLDLMQKGEAVHHFIWGELPGLVTLSLAAITHVVLALWRTARRRTLRLPVWETLQLALGFYIPWTLIPHVLATSGLHLAFDVSPRYQDIMILLWPGGVFTQTVLLLVVWSHSMIGLHFWLRLKPWYTRYLPAFAAFAVAMPLLALWGWTSSSQLLAQSGNPDLKVTASNLDWVYAVTAQVRVIVFSLLSFSILIVLGRLAIRSFAKTITITYPGDHLVRIAPGPSLLEISRASNIPLAAVCGGRARCSTCRVKVVAGLETLDPPSSAEEAVLKRIGADEEMRLACQIRPQSNLSVRPLVPVRSDAPGPSSQHDAYYWGVEQPVAVMFIDMRNFTGLTEQNLPFDTVYLLNRYLDLVSQEVRKEGGHVDKFIGDGIMAIFGMQTGLLEGTRQALRACKSIGVAIDALNTERGPSVTTPLRIGIGLHAGSTILGRIGAPDKSGEKASITALGDVVNVASRLEGVAKEHNALAAISKDVLNAAALQACPDAMTCSVDIRGRQAPLEVICFQEHGELPPLSTG</sequence>
<accession>A0ABU8TRR4</accession>
<keyword evidence="2" id="KW-1003">Cell membrane</keyword>
<feature type="transmembrane region" description="Helical" evidence="4">
    <location>
        <begin position="26"/>
        <end position="50"/>
    </location>
</feature>
<evidence type="ECO:0000256" key="1">
    <source>
        <dbReference type="ARBA" id="ARBA00004651"/>
    </source>
</evidence>
<keyword evidence="8" id="KW-1185">Reference proteome</keyword>
<keyword evidence="4" id="KW-1133">Transmembrane helix</keyword>
<dbReference type="RefSeq" id="WP_340277648.1">
    <property type="nucleotide sequence ID" value="NZ_JBAKIA010000029.1"/>
</dbReference>
<proteinExistence type="predicted"/>
<reference evidence="7 8" key="1">
    <citation type="submission" date="2024-02" db="EMBL/GenBank/DDBJ databases">
        <title>Roseibium algae sp. nov., isolated from marine alga (Grateloupia sp.), showing potential in myo-inositol conversion.</title>
        <authorList>
            <person name="Wang Y."/>
        </authorList>
    </citation>
    <scope>NUCLEOTIDE SEQUENCE [LARGE SCALE GENOMIC DNA]</scope>
    <source>
        <strain evidence="7 8">H3510</strain>
    </source>
</reference>
<dbReference type="PANTHER" id="PTHR43081:SF17">
    <property type="entry name" value="BLL5647 PROTEIN"/>
    <property type="match status" value="1"/>
</dbReference>
<dbReference type="InterPro" id="IPR029787">
    <property type="entry name" value="Nucleotide_cyclase"/>
</dbReference>
<evidence type="ECO:0000256" key="2">
    <source>
        <dbReference type="ARBA" id="ARBA00022475"/>
    </source>
</evidence>
<evidence type="ECO:0000259" key="5">
    <source>
        <dbReference type="PROSITE" id="PS50125"/>
    </source>
</evidence>
<dbReference type="Proteomes" id="UP001385499">
    <property type="component" value="Unassembled WGS sequence"/>
</dbReference>
<dbReference type="InterPro" id="IPR050697">
    <property type="entry name" value="Adenylyl/Guanylyl_Cyclase_3/4"/>
</dbReference>
<feature type="domain" description="Guanylate cyclase" evidence="5">
    <location>
        <begin position="372"/>
        <end position="508"/>
    </location>
</feature>
<evidence type="ECO:0000313" key="7">
    <source>
        <dbReference type="EMBL" id="MEJ8476844.1"/>
    </source>
</evidence>
<feature type="transmembrane region" description="Helical" evidence="4">
    <location>
        <begin position="177"/>
        <end position="196"/>
    </location>
</feature>
<gene>
    <name evidence="7" type="ORF">V6575_22435</name>
</gene>
<dbReference type="Gene3D" id="3.10.20.30">
    <property type="match status" value="1"/>
</dbReference>
<dbReference type="Pfam" id="PF00211">
    <property type="entry name" value="Guanylate_cyc"/>
    <property type="match status" value="1"/>
</dbReference>
<dbReference type="EMBL" id="JBAKIA010000029">
    <property type="protein sequence ID" value="MEJ8476844.1"/>
    <property type="molecule type" value="Genomic_DNA"/>
</dbReference>
<dbReference type="SUPFAM" id="SSF55073">
    <property type="entry name" value="Nucleotide cyclase"/>
    <property type="match status" value="1"/>
</dbReference>
<dbReference type="PANTHER" id="PTHR43081">
    <property type="entry name" value="ADENYLATE CYCLASE, TERMINAL-DIFFERENTIATION SPECIFIC-RELATED"/>
    <property type="match status" value="1"/>
</dbReference>
<dbReference type="Pfam" id="PF00111">
    <property type="entry name" value="Fer2"/>
    <property type="match status" value="1"/>
</dbReference>
<protein>
    <submittedName>
        <fullName evidence="7">Adenylate/guanylate cyclase domain-containing protein</fullName>
    </submittedName>
</protein>
<organism evidence="7 8">
    <name type="scientific">Roseibium algae</name>
    <dbReference type="NCBI Taxonomy" id="3123038"/>
    <lineage>
        <taxon>Bacteria</taxon>
        <taxon>Pseudomonadati</taxon>
        <taxon>Pseudomonadota</taxon>
        <taxon>Alphaproteobacteria</taxon>
        <taxon>Hyphomicrobiales</taxon>
        <taxon>Stappiaceae</taxon>
        <taxon>Roseibium</taxon>
    </lineage>
</organism>
<dbReference type="CDD" id="cd07302">
    <property type="entry name" value="CHD"/>
    <property type="match status" value="1"/>
</dbReference>
<dbReference type="InterPro" id="IPR034804">
    <property type="entry name" value="SQR/QFR_C/D"/>
</dbReference>
<name>A0ABU8TRR4_9HYPH</name>
<dbReference type="PROSITE" id="PS51085">
    <property type="entry name" value="2FE2S_FER_2"/>
    <property type="match status" value="1"/>
</dbReference>
<dbReference type="InterPro" id="IPR036010">
    <property type="entry name" value="2Fe-2S_ferredoxin-like_sf"/>
</dbReference>
<evidence type="ECO:0000256" key="4">
    <source>
        <dbReference type="SAM" id="Phobius"/>
    </source>
</evidence>
<feature type="transmembrane region" description="Helical" evidence="4">
    <location>
        <begin position="62"/>
        <end position="86"/>
    </location>
</feature>
<dbReference type="CDD" id="cd00207">
    <property type="entry name" value="fer2"/>
    <property type="match status" value="1"/>
</dbReference>
<keyword evidence="3 4" id="KW-0472">Membrane</keyword>
<comment type="caution">
    <text evidence="7">The sequence shown here is derived from an EMBL/GenBank/DDBJ whole genome shotgun (WGS) entry which is preliminary data.</text>
</comment>
<dbReference type="InterPro" id="IPR012675">
    <property type="entry name" value="Beta-grasp_dom_sf"/>
</dbReference>
<evidence type="ECO:0000313" key="8">
    <source>
        <dbReference type="Proteomes" id="UP001385499"/>
    </source>
</evidence>
<dbReference type="SUPFAM" id="SSF81343">
    <property type="entry name" value="Fumarate reductase respiratory complex transmembrane subunits"/>
    <property type="match status" value="1"/>
</dbReference>
<dbReference type="SUPFAM" id="SSF54292">
    <property type="entry name" value="2Fe-2S ferredoxin-like"/>
    <property type="match status" value="1"/>
</dbReference>
<dbReference type="PROSITE" id="PS50125">
    <property type="entry name" value="GUANYLATE_CYCLASE_2"/>
    <property type="match status" value="1"/>
</dbReference>
<feature type="transmembrane region" description="Helical" evidence="4">
    <location>
        <begin position="139"/>
        <end position="157"/>
    </location>
</feature>
<dbReference type="InterPro" id="IPR001041">
    <property type="entry name" value="2Fe-2S_ferredoxin-type"/>
</dbReference>
<feature type="domain" description="2Fe-2S ferredoxin-type" evidence="6">
    <location>
        <begin position="254"/>
        <end position="349"/>
    </location>
</feature>
<comment type="subcellular location">
    <subcellularLocation>
        <location evidence="1">Cell membrane</location>
        <topology evidence="1">Multi-pass membrane protein</topology>
    </subcellularLocation>
</comment>
<dbReference type="SMART" id="SM00044">
    <property type="entry name" value="CYCc"/>
    <property type="match status" value="1"/>
</dbReference>
<keyword evidence="4" id="KW-0812">Transmembrane</keyword>